<comment type="caution">
    <text evidence="2">The sequence shown here is derived from an EMBL/GenBank/DDBJ whole genome shotgun (WGS) entry which is preliminary data.</text>
</comment>
<feature type="compositionally biased region" description="Low complexity" evidence="1">
    <location>
        <begin position="124"/>
        <end position="141"/>
    </location>
</feature>
<reference evidence="2" key="1">
    <citation type="submission" date="2019-12" db="EMBL/GenBank/DDBJ databases">
        <title>Genome sequencing and annotation of Brassica cretica.</title>
        <authorList>
            <person name="Studholme D.J."/>
            <person name="Sarris P.F."/>
        </authorList>
    </citation>
    <scope>NUCLEOTIDE SEQUENCE</scope>
    <source>
        <strain evidence="2">PFS-001/15</strain>
        <tissue evidence="2">Leaf</tissue>
    </source>
</reference>
<protein>
    <submittedName>
        <fullName evidence="2">Uncharacterized protein</fullName>
    </submittedName>
</protein>
<gene>
    <name evidence="2" type="ORF">F2Q68_00020451</name>
</gene>
<sequence>MTEESTCHQLKKLKNQSTYFVCTRHFFFSVEILDSSLPALWPASSPHDSPLSRASSSPSQFVVSVSGLNRELHLLLRLRLGSWWWFTSCSSQQNRTHPLQLRLSSLSWLSFRSRSSTAPPIDLSSKSPTPSYSLSSPSSESAVVTAGIVGIEVKKNDNGDL</sequence>
<organism evidence="2 3">
    <name type="scientific">Brassica cretica</name>
    <name type="common">Mustard</name>
    <dbReference type="NCBI Taxonomy" id="69181"/>
    <lineage>
        <taxon>Eukaryota</taxon>
        <taxon>Viridiplantae</taxon>
        <taxon>Streptophyta</taxon>
        <taxon>Embryophyta</taxon>
        <taxon>Tracheophyta</taxon>
        <taxon>Spermatophyta</taxon>
        <taxon>Magnoliopsida</taxon>
        <taxon>eudicotyledons</taxon>
        <taxon>Gunneridae</taxon>
        <taxon>Pentapetalae</taxon>
        <taxon>rosids</taxon>
        <taxon>malvids</taxon>
        <taxon>Brassicales</taxon>
        <taxon>Brassicaceae</taxon>
        <taxon>Brassiceae</taxon>
        <taxon>Brassica</taxon>
    </lineage>
</organism>
<evidence type="ECO:0000313" key="2">
    <source>
        <dbReference type="EMBL" id="KAF2539918.1"/>
    </source>
</evidence>
<proteinExistence type="predicted"/>
<dbReference type="AlphaFoldDB" id="A0A8S9G6F8"/>
<accession>A0A8S9G6F8</accession>
<evidence type="ECO:0000256" key="1">
    <source>
        <dbReference type="SAM" id="MobiDB-lite"/>
    </source>
</evidence>
<evidence type="ECO:0000313" key="3">
    <source>
        <dbReference type="Proteomes" id="UP000712281"/>
    </source>
</evidence>
<dbReference type="Proteomes" id="UP000712281">
    <property type="component" value="Unassembled WGS sequence"/>
</dbReference>
<dbReference type="EMBL" id="QGKW02002228">
    <property type="protein sequence ID" value="KAF2539918.1"/>
    <property type="molecule type" value="Genomic_DNA"/>
</dbReference>
<name>A0A8S9G6F8_BRACR</name>
<feature type="region of interest" description="Disordered" evidence="1">
    <location>
        <begin position="117"/>
        <end position="141"/>
    </location>
</feature>